<dbReference type="Proteomes" id="UP000015106">
    <property type="component" value="Chromosome 1"/>
</dbReference>
<dbReference type="EnsemblPlants" id="TuG1812G0100001643.01.T01">
    <property type="protein sequence ID" value="TuG1812G0100001643.01.T01.cds400835"/>
    <property type="gene ID" value="TuG1812G0100001643.01"/>
</dbReference>
<proteinExistence type="predicted"/>
<name>A0A8R7NZ06_TRIUA</name>
<sequence length="64" mass="6871">VIEFCVDFIPDLKPIGVPESPHEGGLGGKGTLGPKAMICMYGHSWAQAHYTVLQNSSLVAPYIE</sequence>
<reference evidence="1" key="3">
    <citation type="submission" date="2022-06" db="UniProtKB">
        <authorList>
            <consortium name="EnsemblPlants"/>
        </authorList>
    </citation>
    <scope>IDENTIFICATION</scope>
</reference>
<keyword evidence="2" id="KW-1185">Reference proteome</keyword>
<reference evidence="1" key="2">
    <citation type="submission" date="2018-03" db="EMBL/GenBank/DDBJ databases">
        <title>The Triticum urartu genome reveals the dynamic nature of wheat genome evolution.</title>
        <authorList>
            <person name="Ling H."/>
            <person name="Ma B."/>
            <person name="Shi X."/>
            <person name="Liu H."/>
            <person name="Dong L."/>
            <person name="Sun H."/>
            <person name="Cao Y."/>
            <person name="Gao Q."/>
            <person name="Zheng S."/>
            <person name="Li Y."/>
            <person name="Yu Y."/>
            <person name="Du H."/>
            <person name="Qi M."/>
            <person name="Li Y."/>
            <person name="Yu H."/>
            <person name="Cui Y."/>
            <person name="Wang N."/>
            <person name="Chen C."/>
            <person name="Wu H."/>
            <person name="Zhao Y."/>
            <person name="Zhang J."/>
            <person name="Li Y."/>
            <person name="Zhou W."/>
            <person name="Zhang B."/>
            <person name="Hu W."/>
            <person name="Eijk M."/>
            <person name="Tang J."/>
            <person name="Witsenboer H."/>
            <person name="Zhao S."/>
            <person name="Li Z."/>
            <person name="Zhang A."/>
            <person name="Wang D."/>
            <person name="Liang C."/>
        </authorList>
    </citation>
    <scope>NUCLEOTIDE SEQUENCE [LARGE SCALE GENOMIC DNA]</scope>
    <source>
        <strain evidence="1">cv. G1812</strain>
    </source>
</reference>
<evidence type="ECO:0000313" key="1">
    <source>
        <dbReference type="EnsemblPlants" id="TuG1812G0100001643.01.T01.cds400835"/>
    </source>
</evidence>
<organism evidence="1 2">
    <name type="scientific">Triticum urartu</name>
    <name type="common">Red wild einkorn</name>
    <name type="synonym">Crithodium urartu</name>
    <dbReference type="NCBI Taxonomy" id="4572"/>
    <lineage>
        <taxon>Eukaryota</taxon>
        <taxon>Viridiplantae</taxon>
        <taxon>Streptophyta</taxon>
        <taxon>Embryophyta</taxon>
        <taxon>Tracheophyta</taxon>
        <taxon>Spermatophyta</taxon>
        <taxon>Magnoliopsida</taxon>
        <taxon>Liliopsida</taxon>
        <taxon>Poales</taxon>
        <taxon>Poaceae</taxon>
        <taxon>BOP clade</taxon>
        <taxon>Pooideae</taxon>
        <taxon>Triticodae</taxon>
        <taxon>Triticeae</taxon>
        <taxon>Triticinae</taxon>
        <taxon>Triticum</taxon>
    </lineage>
</organism>
<protein>
    <submittedName>
        <fullName evidence="1">Uncharacterized protein</fullName>
    </submittedName>
</protein>
<accession>A0A8R7NZ06</accession>
<reference evidence="2" key="1">
    <citation type="journal article" date="2013" name="Nature">
        <title>Draft genome of the wheat A-genome progenitor Triticum urartu.</title>
        <authorList>
            <person name="Ling H.Q."/>
            <person name="Zhao S."/>
            <person name="Liu D."/>
            <person name="Wang J."/>
            <person name="Sun H."/>
            <person name="Zhang C."/>
            <person name="Fan H."/>
            <person name="Li D."/>
            <person name="Dong L."/>
            <person name="Tao Y."/>
            <person name="Gao C."/>
            <person name="Wu H."/>
            <person name="Li Y."/>
            <person name="Cui Y."/>
            <person name="Guo X."/>
            <person name="Zheng S."/>
            <person name="Wang B."/>
            <person name="Yu K."/>
            <person name="Liang Q."/>
            <person name="Yang W."/>
            <person name="Lou X."/>
            <person name="Chen J."/>
            <person name="Feng M."/>
            <person name="Jian J."/>
            <person name="Zhang X."/>
            <person name="Luo G."/>
            <person name="Jiang Y."/>
            <person name="Liu J."/>
            <person name="Wang Z."/>
            <person name="Sha Y."/>
            <person name="Zhang B."/>
            <person name="Wu H."/>
            <person name="Tang D."/>
            <person name="Shen Q."/>
            <person name="Xue P."/>
            <person name="Zou S."/>
            <person name="Wang X."/>
            <person name="Liu X."/>
            <person name="Wang F."/>
            <person name="Yang Y."/>
            <person name="An X."/>
            <person name="Dong Z."/>
            <person name="Zhang K."/>
            <person name="Zhang X."/>
            <person name="Luo M.C."/>
            <person name="Dvorak J."/>
            <person name="Tong Y."/>
            <person name="Wang J."/>
            <person name="Yang H."/>
            <person name="Li Z."/>
            <person name="Wang D."/>
            <person name="Zhang A."/>
            <person name="Wang J."/>
        </authorList>
    </citation>
    <scope>NUCLEOTIDE SEQUENCE</scope>
    <source>
        <strain evidence="2">cv. G1812</strain>
    </source>
</reference>
<evidence type="ECO:0000313" key="2">
    <source>
        <dbReference type="Proteomes" id="UP000015106"/>
    </source>
</evidence>
<dbReference type="AlphaFoldDB" id="A0A8R7NZ06"/>
<dbReference type="Gramene" id="TuG1812G0100001643.01.T01">
    <property type="protein sequence ID" value="TuG1812G0100001643.01.T01.cds400835"/>
    <property type="gene ID" value="TuG1812G0100001643.01"/>
</dbReference>